<dbReference type="GO" id="GO:0016491">
    <property type="term" value="F:oxidoreductase activity"/>
    <property type="evidence" value="ECO:0007669"/>
    <property type="project" value="UniProtKB-KW"/>
</dbReference>
<dbReference type="InterPro" id="IPR029479">
    <property type="entry name" value="Nitroreductase"/>
</dbReference>
<dbReference type="GO" id="GO:0005737">
    <property type="term" value="C:cytoplasm"/>
    <property type="evidence" value="ECO:0007669"/>
    <property type="project" value="UniProtKB-SubCell"/>
</dbReference>
<dbReference type="Proteomes" id="UP001056716">
    <property type="component" value="Chromosome"/>
</dbReference>
<dbReference type="PANTHER" id="PTHR43035">
    <property type="entry name" value="FATTY ACID REPRESSION MUTANT PROTEIN 2-RELATED"/>
    <property type="match status" value="1"/>
</dbReference>
<keyword evidence="2" id="KW-0963">Cytoplasm</keyword>
<dbReference type="KEGG" id="atz:M5E07_07670"/>
<comment type="subcellular location">
    <subcellularLocation>
        <location evidence="1">Cytoplasm</location>
    </subcellularLocation>
</comment>
<proteinExistence type="predicted"/>
<evidence type="ECO:0000313" key="6">
    <source>
        <dbReference type="Proteomes" id="UP001056716"/>
    </source>
</evidence>
<keyword evidence="6" id="KW-1185">Reference proteome</keyword>
<reference evidence="5" key="1">
    <citation type="submission" date="2022-06" db="EMBL/GenBank/DDBJ databases">
        <title>Isolation, identification and characterization of iprodione-degrading strains in Lhasa, Tibet.</title>
        <authorList>
            <person name="Pan H."/>
        </authorList>
    </citation>
    <scope>NUCLEOTIDE SEQUENCE</scope>
    <source>
        <strain evidence="5">Y-23</strain>
    </source>
</reference>
<feature type="domain" description="Nitroreductase" evidence="4">
    <location>
        <begin position="39"/>
        <end position="206"/>
    </location>
</feature>
<dbReference type="PANTHER" id="PTHR43035:SF1">
    <property type="entry name" value="FATTY ACID REPRESSION MUTANT PROTEIN 2-RELATED"/>
    <property type="match status" value="1"/>
</dbReference>
<keyword evidence="3" id="KW-0560">Oxidoreductase</keyword>
<evidence type="ECO:0000256" key="2">
    <source>
        <dbReference type="ARBA" id="ARBA00022490"/>
    </source>
</evidence>
<dbReference type="InterPro" id="IPR000415">
    <property type="entry name" value="Nitroreductase-like"/>
</dbReference>
<dbReference type="RefSeq" id="WP_252223473.1">
    <property type="nucleotide sequence ID" value="NZ_CP098732.1"/>
</dbReference>
<name>A0AAE9LU67_9GAMM</name>
<protein>
    <submittedName>
        <fullName evidence="5">Nitroreductase family protein</fullName>
    </submittedName>
</protein>
<dbReference type="InterPro" id="IPR033877">
    <property type="entry name" value="Frm2/Hbn1"/>
</dbReference>
<dbReference type="EMBL" id="CP098732">
    <property type="protein sequence ID" value="USE84656.1"/>
    <property type="molecule type" value="Genomic_DNA"/>
</dbReference>
<evidence type="ECO:0000313" key="5">
    <source>
        <dbReference type="EMBL" id="USE84656.1"/>
    </source>
</evidence>
<gene>
    <name evidence="5" type="ORF">M5E07_07670</name>
</gene>
<dbReference type="Gene3D" id="3.40.109.10">
    <property type="entry name" value="NADH Oxidase"/>
    <property type="match status" value="1"/>
</dbReference>
<evidence type="ECO:0000256" key="1">
    <source>
        <dbReference type="ARBA" id="ARBA00004496"/>
    </source>
</evidence>
<accession>A0AAE9LU67</accession>
<dbReference type="FunFam" id="3.40.109.10:FF:000001">
    <property type="entry name" value="Nitroreductase family"/>
    <property type="match status" value="1"/>
</dbReference>
<dbReference type="AlphaFoldDB" id="A0AAE9LU67"/>
<sequence length="228" mass="26043">MALLDKLSQVLTTEITTDLIFNRKNETDSKESDYLQQLQQRQSIQKLGKNLAYDQIYLSELIHAAVLSCPSAVNMKTTRIVILFSKAHTEFWHLVQEIQKTQIPEHLFPAIAIKIQKCNAAYGTVLFFEDQTAIENLQKNSPLNSAELPLWSEQSLGMAQYAVWMALAEIGIGANFNYYSPSIDYKVAQYFKISTKWKLQTQLVFGSVEQDAEYVDATKKEAEFLVFK</sequence>
<evidence type="ECO:0000259" key="4">
    <source>
        <dbReference type="Pfam" id="PF00881"/>
    </source>
</evidence>
<evidence type="ECO:0000256" key="3">
    <source>
        <dbReference type="ARBA" id="ARBA00023002"/>
    </source>
</evidence>
<dbReference type="SUPFAM" id="SSF55469">
    <property type="entry name" value="FMN-dependent nitroreductase-like"/>
    <property type="match status" value="1"/>
</dbReference>
<dbReference type="GO" id="GO:0034599">
    <property type="term" value="P:cellular response to oxidative stress"/>
    <property type="evidence" value="ECO:0007669"/>
    <property type="project" value="InterPro"/>
</dbReference>
<organism evidence="5 6">
    <name type="scientific">Acinetobacter tibetensis</name>
    <dbReference type="NCBI Taxonomy" id="2943497"/>
    <lineage>
        <taxon>Bacteria</taxon>
        <taxon>Pseudomonadati</taxon>
        <taxon>Pseudomonadota</taxon>
        <taxon>Gammaproteobacteria</taxon>
        <taxon>Moraxellales</taxon>
        <taxon>Moraxellaceae</taxon>
        <taxon>Acinetobacter</taxon>
    </lineage>
</organism>
<dbReference type="Pfam" id="PF00881">
    <property type="entry name" value="Nitroreductase"/>
    <property type="match status" value="1"/>
</dbReference>